<evidence type="ECO:0000313" key="3">
    <source>
        <dbReference type="Proteomes" id="UP000287527"/>
    </source>
</evidence>
<accession>A0A444HEY8</accession>
<keyword evidence="1" id="KW-0732">Signal</keyword>
<organism evidence="2 3">
    <name type="scientific">Flavobacterium cerinum</name>
    <dbReference type="NCBI Taxonomy" id="2502784"/>
    <lineage>
        <taxon>Bacteria</taxon>
        <taxon>Pseudomonadati</taxon>
        <taxon>Bacteroidota</taxon>
        <taxon>Flavobacteriia</taxon>
        <taxon>Flavobacteriales</taxon>
        <taxon>Flavobacteriaceae</taxon>
        <taxon>Flavobacterium</taxon>
    </lineage>
</organism>
<sequence>MASLHKLFYLLLLFCSCSFGQTVFITSEKERPKEKKEDKIHDGSYKFIQHAFSLSFRANPDAHKVDEYTQEKGSWFLPDGFSYHAGYGTHLNHWLGVSINSGIDTSLNEKLVAVPVYASFFLNPHFNEDSSILFQAGFGQSFALGRGNLNGFYQKYRLGIMSEDEICLFVDLSFYGYSPHNINQTSTISLGISVLNFF</sequence>
<protein>
    <recommendedName>
        <fullName evidence="4">Acyloxyacyl hydrolase</fullName>
    </recommendedName>
</protein>
<feature type="signal peptide" evidence="1">
    <location>
        <begin position="1"/>
        <end position="20"/>
    </location>
</feature>
<comment type="caution">
    <text evidence="2">The sequence shown here is derived from an EMBL/GenBank/DDBJ whole genome shotgun (WGS) entry which is preliminary data.</text>
</comment>
<evidence type="ECO:0000313" key="2">
    <source>
        <dbReference type="EMBL" id="RWX03511.1"/>
    </source>
</evidence>
<gene>
    <name evidence="2" type="ORF">EPI11_00860</name>
</gene>
<keyword evidence="3" id="KW-1185">Reference proteome</keyword>
<evidence type="ECO:0000256" key="1">
    <source>
        <dbReference type="SAM" id="SignalP"/>
    </source>
</evidence>
<dbReference type="EMBL" id="SBII01000001">
    <property type="protein sequence ID" value="RWX03511.1"/>
    <property type="molecule type" value="Genomic_DNA"/>
</dbReference>
<feature type="chain" id="PRO_5019509703" description="Acyloxyacyl hydrolase" evidence="1">
    <location>
        <begin position="21"/>
        <end position="198"/>
    </location>
</feature>
<dbReference type="AlphaFoldDB" id="A0A444HEY8"/>
<proteinExistence type="predicted"/>
<dbReference type="PROSITE" id="PS51257">
    <property type="entry name" value="PROKAR_LIPOPROTEIN"/>
    <property type="match status" value="1"/>
</dbReference>
<reference evidence="2 3" key="1">
    <citation type="submission" date="2019-01" db="EMBL/GenBank/DDBJ databases">
        <title>Flavobacterium sp. nov.,isolated from freshwater.</title>
        <authorList>
            <person name="Zhang R."/>
            <person name="Du Z.-J."/>
        </authorList>
    </citation>
    <scope>NUCLEOTIDE SEQUENCE [LARGE SCALE GENOMIC DNA]</scope>
    <source>
        <strain evidence="2 3">1E403</strain>
    </source>
</reference>
<name>A0A444HEY8_9FLAO</name>
<evidence type="ECO:0008006" key="4">
    <source>
        <dbReference type="Google" id="ProtNLM"/>
    </source>
</evidence>
<dbReference type="OrthoDB" id="1346785at2"/>
<dbReference type="Proteomes" id="UP000287527">
    <property type="component" value="Unassembled WGS sequence"/>
</dbReference>
<dbReference type="RefSeq" id="WP_128388067.1">
    <property type="nucleotide sequence ID" value="NZ_SBII01000001.1"/>
</dbReference>